<evidence type="ECO:0000313" key="15">
    <source>
        <dbReference type="EMBL" id="ESO07955.1"/>
    </source>
</evidence>
<dbReference type="GO" id="GO:0005524">
    <property type="term" value="F:ATP binding"/>
    <property type="evidence" value="ECO:0007669"/>
    <property type="project" value="UniProtKB-KW"/>
</dbReference>
<dbReference type="InterPro" id="IPR029787">
    <property type="entry name" value="Nucleotide_cyclase"/>
</dbReference>
<proteinExistence type="predicted"/>
<dbReference type="InParanoid" id="T1G232"/>
<evidence type="ECO:0000256" key="4">
    <source>
        <dbReference type="ARBA" id="ARBA00022692"/>
    </source>
</evidence>
<name>T1G232_HELRO</name>
<dbReference type="Proteomes" id="UP000015101">
    <property type="component" value="Unassembled WGS sequence"/>
</dbReference>
<keyword evidence="10 13" id="KW-0472">Membrane</keyword>
<dbReference type="eggNOG" id="KOG3618">
    <property type="taxonomic scope" value="Eukaryota"/>
</dbReference>
<dbReference type="GO" id="GO:0009190">
    <property type="term" value="P:cyclic nucleotide biosynthetic process"/>
    <property type="evidence" value="ECO:0007669"/>
    <property type="project" value="InterPro"/>
</dbReference>
<evidence type="ECO:0000256" key="11">
    <source>
        <dbReference type="ARBA" id="ARBA00023239"/>
    </source>
</evidence>
<reference evidence="16" key="3">
    <citation type="submission" date="2015-06" db="UniProtKB">
        <authorList>
            <consortium name="EnsemblMetazoa"/>
        </authorList>
    </citation>
    <scope>IDENTIFICATION</scope>
</reference>
<dbReference type="RefSeq" id="XP_009013744.1">
    <property type="nucleotide sequence ID" value="XM_009015496.1"/>
</dbReference>
<feature type="region of interest" description="Disordered" evidence="12">
    <location>
        <begin position="282"/>
        <end position="304"/>
    </location>
</feature>
<dbReference type="OMA" id="VCIETIL"/>
<dbReference type="EnsemblMetazoa" id="HelroT75273">
    <property type="protein sequence ID" value="HelroP75273"/>
    <property type="gene ID" value="HelroG75273"/>
</dbReference>
<feature type="domain" description="Guanylate cyclase" evidence="14">
    <location>
        <begin position="325"/>
        <end position="452"/>
    </location>
</feature>
<feature type="transmembrane region" description="Helical" evidence="13">
    <location>
        <begin position="80"/>
        <end position="102"/>
    </location>
</feature>
<dbReference type="GeneID" id="20215130"/>
<dbReference type="PANTHER" id="PTHR45627:SF8">
    <property type="entry name" value="ADENYLATE CYCLASE TYPE 9"/>
    <property type="match status" value="1"/>
</dbReference>
<evidence type="ECO:0000256" key="3">
    <source>
        <dbReference type="ARBA" id="ARBA00012201"/>
    </source>
</evidence>
<dbReference type="PROSITE" id="PS50125">
    <property type="entry name" value="GUANYLATE_CYCLASE_2"/>
    <property type="match status" value="1"/>
</dbReference>
<evidence type="ECO:0000256" key="12">
    <source>
        <dbReference type="SAM" id="MobiDB-lite"/>
    </source>
</evidence>
<dbReference type="KEGG" id="hro:HELRODRAFT_75273"/>
<feature type="transmembrane region" description="Helical" evidence="13">
    <location>
        <begin position="108"/>
        <end position="125"/>
    </location>
</feature>
<dbReference type="STRING" id="6412.T1G232"/>
<gene>
    <name evidence="16" type="primary">20215130</name>
    <name evidence="15" type="ORF">HELRODRAFT_75273</name>
</gene>
<keyword evidence="8" id="KW-0460">Magnesium</keyword>
<dbReference type="GO" id="GO:0004016">
    <property type="term" value="F:adenylate cyclase activity"/>
    <property type="evidence" value="ECO:0007669"/>
    <property type="project" value="UniProtKB-EC"/>
</dbReference>
<dbReference type="SUPFAM" id="SSF55073">
    <property type="entry name" value="Nucleotide cyclase"/>
    <property type="match status" value="1"/>
</dbReference>
<keyword evidence="7" id="KW-0067">ATP-binding</keyword>
<organism evidence="16 17">
    <name type="scientific">Helobdella robusta</name>
    <name type="common">Californian leech</name>
    <dbReference type="NCBI Taxonomy" id="6412"/>
    <lineage>
        <taxon>Eukaryota</taxon>
        <taxon>Metazoa</taxon>
        <taxon>Spiralia</taxon>
        <taxon>Lophotrochozoa</taxon>
        <taxon>Annelida</taxon>
        <taxon>Clitellata</taxon>
        <taxon>Hirudinea</taxon>
        <taxon>Rhynchobdellida</taxon>
        <taxon>Glossiphoniidae</taxon>
        <taxon>Helobdella</taxon>
    </lineage>
</organism>
<evidence type="ECO:0000256" key="2">
    <source>
        <dbReference type="ARBA" id="ARBA00004141"/>
    </source>
</evidence>
<evidence type="ECO:0000256" key="8">
    <source>
        <dbReference type="ARBA" id="ARBA00022842"/>
    </source>
</evidence>
<reference evidence="17" key="1">
    <citation type="submission" date="2012-12" db="EMBL/GenBank/DDBJ databases">
        <authorList>
            <person name="Hellsten U."/>
            <person name="Grimwood J."/>
            <person name="Chapman J.A."/>
            <person name="Shapiro H."/>
            <person name="Aerts A."/>
            <person name="Otillar R.P."/>
            <person name="Terry A.Y."/>
            <person name="Boore J.L."/>
            <person name="Simakov O."/>
            <person name="Marletaz F."/>
            <person name="Cho S.-J."/>
            <person name="Edsinger-Gonzales E."/>
            <person name="Havlak P."/>
            <person name="Kuo D.-H."/>
            <person name="Larsson T."/>
            <person name="Lv J."/>
            <person name="Arendt D."/>
            <person name="Savage R."/>
            <person name="Osoegawa K."/>
            <person name="de Jong P."/>
            <person name="Lindberg D.R."/>
            <person name="Seaver E.C."/>
            <person name="Weisblat D.A."/>
            <person name="Putnam N.H."/>
            <person name="Grigoriev I.V."/>
            <person name="Rokhsar D.S."/>
        </authorList>
    </citation>
    <scope>NUCLEOTIDE SEQUENCE</scope>
</reference>
<dbReference type="EC" id="4.6.1.1" evidence="3"/>
<evidence type="ECO:0000256" key="13">
    <source>
        <dbReference type="SAM" id="Phobius"/>
    </source>
</evidence>
<evidence type="ECO:0000256" key="10">
    <source>
        <dbReference type="ARBA" id="ARBA00023136"/>
    </source>
</evidence>
<dbReference type="EMBL" id="AMQM01003343">
    <property type="status" value="NOT_ANNOTATED_CDS"/>
    <property type="molecule type" value="Genomic_DNA"/>
</dbReference>
<evidence type="ECO:0000256" key="1">
    <source>
        <dbReference type="ARBA" id="ARBA00001593"/>
    </source>
</evidence>
<evidence type="ECO:0000313" key="16">
    <source>
        <dbReference type="EnsemblMetazoa" id="HelroP75273"/>
    </source>
</evidence>
<dbReference type="FunFam" id="3.30.70.1230:FF:000014">
    <property type="entry name" value="adenylate cyclase type 9"/>
    <property type="match status" value="1"/>
</dbReference>
<dbReference type="GO" id="GO:0035556">
    <property type="term" value="P:intracellular signal transduction"/>
    <property type="evidence" value="ECO:0007669"/>
    <property type="project" value="InterPro"/>
</dbReference>
<dbReference type="GO" id="GO:0046872">
    <property type="term" value="F:metal ion binding"/>
    <property type="evidence" value="ECO:0007669"/>
    <property type="project" value="UniProtKB-KW"/>
</dbReference>
<dbReference type="InterPro" id="IPR001054">
    <property type="entry name" value="A/G_cyclase"/>
</dbReference>
<dbReference type="AlphaFoldDB" id="T1G232"/>
<accession>T1G232</accession>
<dbReference type="SMART" id="SM00044">
    <property type="entry name" value="CYCc"/>
    <property type="match status" value="1"/>
</dbReference>
<dbReference type="EMBL" id="KB096134">
    <property type="protein sequence ID" value="ESO07955.1"/>
    <property type="molecule type" value="Genomic_DNA"/>
</dbReference>
<evidence type="ECO:0000259" key="14">
    <source>
        <dbReference type="PROSITE" id="PS50125"/>
    </source>
</evidence>
<protein>
    <recommendedName>
        <fullName evidence="3">adenylate cyclase</fullName>
        <ecNumber evidence="3">4.6.1.1</ecNumber>
    </recommendedName>
</protein>
<feature type="transmembrane region" description="Helical" evidence="13">
    <location>
        <begin position="137"/>
        <end position="156"/>
    </location>
</feature>
<feature type="transmembrane region" description="Helical" evidence="13">
    <location>
        <begin position="213"/>
        <end position="236"/>
    </location>
</feature>
<reference evidence="15 17" key="2">
    <citation type="journal article" date="2013" name="Nature">
        <title>Insights into bilaterian evolution from three spiralian genomes.</title>
        <authorList>
            <person name="Simakov O."/>
            <person name="Marletaz F."/>
            <person name="Cho S.J."/>
            <person name="Edsinger-Gonzales E."/>
            <person name="Havlak P."/>
            <person name="Hellsten U."/>
            <person name="Kuo D.H."/>
            <person name="Larsson T."/>
            <person name="Lv J."/>
            <person name="Arendt D."/>
            <person name="Savage R."/>
            <person name="Osoegawa K."/>
            <person name="de Jong P."/>
            <person name="Grimwood J."/>
            <person name="Chapman J.A."/>
            <person name="Shapiro H."/>
            <person name="Aerts A."/>
            <person name="Otillar R.P."/>
            <person name="Terry A.Y."/>
            <person name="Boore J.L."/>
            <person name="Grigoriev I.V."/>
            <person name="Lindberg D.R."/>
            <person name="Seaver E.C."/>
            <person name="Weisblat D.A."/>
            <person name="Putnam N.H."/>
            <person name="Rokhsar D.S."/>
        </authorList>
    </citation>
    <scope>NUCLEOTIDE SEQUENCE</scope>
</reference>
<dbReference type="PANTHER" id="PTHR45627">
    <property type="entry name" value="ADENYLATE CYCLASE TYPE 1"/>
    <property type="match status" value="1"/>
</dbReference>
<comment type="subcellular location">
    <subcellularLocation>
        <location evidence="2">Membrane</location>
        <topology evidence="2">Multi-pass membrane protein</topology>
    </subcellularLocation>
</comment>
<comment type="catalytic activity">
    <reaction evidence="1">
        <text>ATP = 3',5'-cyclic AMP + diphosphate</text>
        <dbReference type="Rhea" id="RHEA:15389"/>
        <dbReference type="ChEBI" id="CHEBI:30616"/>
        <dbReference type="ChEBI" id="CHEBI:33019"/>
        <dbReference type="ChEBI" id="CHEBI:58165"/>
        <dbReference type="EC" id="4.6.1.1"/>
    </reaction>
</comment>
<sequence length="500" mass="56036">MASKNAEKIEVGTIEVKVIPSNGAPEKATLLTVQPQKSILPVMFERSAKSFWNPRFDSDVLEKYHKEISLQQTLRIFRYALLYVALSCAAWALFVGFHPLFVHNHRCFLIGLLALFVSVVVIFIISFTKYYGKTQTGLSVVLAFVLSLFSLIFYYRASEGDMSFVAIFIGCVEIILLIYTFIPMPMFFCLAIGVVYSIIFEVLSAILTPINNVYYIIGRILLHIAIHSLGVHLFVISQVRQRSTFLKVGQSIKSRRDVQTEKQFKQDMIHSLMPPKVAQEVMSSRDPKGGSTGDGNEKTPQVQMGLGGGPMTFRSFHMSKMENVSILFADIVGFTKMSSNKSAEHLVSLLSDLFGRFDDICYKCGCEKISTLGDCYYCVSGCPEPRPDHARCCVEMGLSMCIAIKQFDEDHKEEVNMRVGVHTGTVLCGLVGTRRFKFDVWSHDVTIANSMESEGRPGCVHISDYTYKFVKDDYVVEKGESVPGSLVGWSICWLVSWSIG</sequence>
<evidence type="ECO:0000313" key="17">
    <source>
        <dbReference type="Proteomes" id="UP000015101"/>
    </source>
</evidence>
<dbReference type="Gene3D" id="3.30.70.1230">
    <property type="entry name" value="Nucleotide cyclase"/>
    <property type="match status" value="1"/>
</dbReference>
<feature type="transmembrane region" description="Helical" evidence="13">
    <location>
        <begin position="162"/>
        <end position="182"/>
    </location>
</feature>
<evidence type="ECO:0000256" key="6">
    <source>
        <dbReference type="ARBA" id="ARBA00022741"/>
    </source>
</evidence>
<dbReference type="HOGENOM" id="CLU_001072_13_2_1"/>
<evidence type="ECO:0000256" key="7">
    <source>
        <dbReference type="ARBA" id="ARBA00022840"/>
    </source>
</evidence>
<keyword evidence="4 13" id="KW-0812">Transmembrane</keyword>
<keyword evidence="9 13" id="KW-1133">Transmembrane helix</keyword>
<keyword evidence="11" id="KW-0456">Lyase</keyword>
<dbReference type="Pfam" id="PF00211">
    <property type="entry name" value="Guanylate_cyc"/>
    <property type="match status" value="1"/>
</dbReference>
<dbReference type="CTD" id="20215130"/>
<keyword evidence="17" id="KW-1185">Reference proteome</keyword>
<dbReference type="OrthoDB" id="10035433at2759"/>
<keyword evidence="6" id="KW-0547">Nucleotide-binding</keyword>
<feature type="transmembrane region" description="Helical" evidence="13">
    <location>
        <begin position="187"/>
        <end position="207"/>
    </location>
</feature>
<dbReference type="GO" id="GO:0016020">
    <property type="term" value="C:membrane"/>
    <property type="evidence" value="ECO:0007669"/>
    <property type="project" value="UniProtKB-SubCell"/>
</dbReference>
<keyword evidence="5" id="KW-0479">Metal-binding</keyword>
<evidence type="ECO:0000256" key="9">
    <source>
        <dbReference type="ARBA" id="ARBA00022989"/>
    </source>
</evidence>
<evidence type="ECO:0000256" key="5">
    <source>
        <dbReference type="ARBA" id="ARBA00022723"/>
    </source>
</evidence>
<dbReference type="CDD" id="cd07302">
    <property type="entry name" value="CHD"/>
    <property type="match status" value="1"/>
</dbReference>